<dbReference type="EMBL" id="JAUESC010000383">
    <property type="protein sequence ID" value="KAK0584884.1"/>
    <property type="molecule type" value="Genomic_DNA"/>
</dbReference>
<keyword evidence="4" id="KW-1185">Reference proteome</keyword>
<protein>
    <recommendedName>
        <fullName evidence="2">Integrase zinc-binding domain-containing protein</fullName>
    </recommendedName>
</protein>
<dbReference type="Gene3D" id="1.10.340.70">
    <property type="match status" value="1"/>
</dbReference>
<evidence type="ECO:0000259" key="2">
    <source>
        <dbReference type="Pfam" id="PF17921"/>
    </source>
</evidence>
<dbReference type="AlphaFoldDB" id="A0AA39S477"/>
<gene>
    <name evidence="3" type="ORF">LWI29_020318</name>
</gene>
<dbReference type="FunFam" id="1.10.340.70:FF:000001">
    <property type="entry name" value="Retrovirus-related Pol polyprotein from transposon gypsy-like Protein"/>
    <property type="match status" value="1"/>
</dbReference>
<feature type="domain" description="Integrase zinc-binding" evidence="2">
    <location>
        <begin position="315"/>
        <end position="367"/>
    </location>
</feature>
<feature type="region of interest" description="Disordered" evidence="1">
    <location>
        <begin position="1"/>
        <end position="42"/>
    </location>
</feature>
<evidence type="ECO:0000313" key="4">
    <source>
        <dbReference type="Proteomes" id="UP001168877"/>
    </source>
</evidence>
<accession>A0AA39S477</accession>
<organism evidence="3 4">
    <name type="scientific">Acer saccharum</name>
    <name type="common">Sugar maple</name>
    <dbReference type="NCBI Taxonomy" id="4024"/>
    <lineage>
        <taxon>Eukaryota</taxon>
        <taxon>Viridiplantae</taxon>
        <taxon>Streptophyta</taxon>
        <taxon>Embryophyta</taxon>
        <taxon>Tracheophyta</taxon>
        <taxon>Spermatophyta</taxon>
        <taxon>Magnoliopsida</taxon>
        <taxon>eudicotyledons</taxon>
        <taxon>Gunneridae</taxon>
        <taxon>Pentapetalae</taxon>
        <taxon>rosids</taxon>
        <taxon>malvids</taxon>
        <taxon>Sapindales</taxon>
        <taxon>Sapindaceae</taxon>
        <taxon>Hippocastanoideae</taxon>
        <taxon>Acereae</taxon>
        <taxon>Acer</taxon>
    </lineage>
</organism>
<sequence>MTQQFQGAPNSPFAEEDSADEDNPFAPLQPRQRRPAVDDSRRWESGFKRALQLEKQFARRGLGVVNAGQSSGGRTIATLPSGTARPEGAPPTARMSSRARCFNCRETSHRFVDCKRGPKKGLFVDSENMQEESEDVKTDPAFDDAVVTEEEHLDGDCGPLLVMRRSCLAPRSNDDDWLCTNVFQSTCTIGGKICKFIVNSGSCENVISEETVQKLQLHKVSSRHASWAAYLQQFTFVIKHKAGVLNRVAYALSRRRNLLVDMRVRVLGFESFQNLYSLDSFFAVILKRIEENQLSDFVMQEDFIFKGNQLCIPNCSLRAKIIQELHVEGHLGSDRTFQLVAASYFWPTMRKEVGRFIERCRVCQISKGSATIAGLYMPLPIPEQPWADISMDFVLSLPRTQRGFDAIFVVVD</sequence>
<proteinExistence type="predicted"/>
<comment type="caution">
    <text evidence="3">The sequence shown here is derived from an EMBL/GenBank/DDBJ whole genome shotgun (WGS) entry which is preliminary data.</text>
</comment>
<name>A0AA39S477_ACESA</name>
<dbReference type="PANTHER" id="PTHR35046:SF18">
    <property type="entry name" value="RNA-DIRECTED DNA POLYMERASE"/>
    <property type="match status" value="1"/>
</dbReference>
<reference evidence="3" key="1">
    <citation type="journal article" date="2022" name="Plant J.">
        <title>Strategies of tolerance reflected in two North American maple genomes.</title>
        <authorList>
            <person name="McEvoy S.L."/>
            <person name="Sezen U.U."/>
            <person name="Trouern-Trend A."/>
            <person name="McMahon S.M."/>
            <person name="Schaberg P.G."/>
            <person name="Yang J."/>
            <person name="Wegrzyn J.L."/>
            <person name="Swenson N.G."/>
        </authorList>
    </citation>
    <scope>NUCLEOTIDE SEQUENCE</scope>
    <source>
        <strain evidence="3">NS2018</strain>
    </source>
</reference>
<feature type="region of interest" description="Disordered" evidence="1">
    <location>
        <begin position="65"/>
        <end position="94"/>
    </location>
</feature>
<dbReference type="InterPro" id="IPR041588">
    <property type="entry name" value="Integrase_H2C2"/>
</dbReference>
<reference evidence="3" key="2">
    <citation type="submission" date="2023-06" db="EMBL/GenBank/DDBJ databases">
        <authorList>
            <person name="Swenson N.G."/>
            <person name="Wegrzyn J.L."/>
            <person name="Mcevoy S.L."/>
        </authorList>
    </citation>
    <scope>NUCLEOTIDE SEQUENCE</scope>
    <source>
        <strain evidence="3">NS2018</strain>
        <tissue evidence="3">Leaf</tissue>
    </source>
</reference>
<evidence type="ECO:0000313" key="3">
    <source>
        <dbReference type="EMBL" id="KAK0584884.1"/>
    </source>
</evidence>
<dbReference type="Pfam" id="PF17921">
    <property type="entry name" value="Integrase_H2C2"/>
    <property type="match status" value="1"/>
</dbReference>
<feature type="compositionally biased region" description="Acidic residues" evidence="1">
    <location>
        <begin position="14"/>
        <end position="23"/>
    </location>
</feature>
<dbReference type="Proteomes" id="UP001168877">
    <property type="component" value="Unassembled WGS sequence"/>
</dbReference>
<evidence type="ECO:0000256" key="1">
    <source>
        <dbReference type="SAM" id="MobiDB-lite"/>
    </source>
</evidence>
<feature type="compositionally biased region" description="Polar residues" evidence="1">
    <location>
        <begin position="67"/>
        <end position="81"/>
    </location>
</feature>
<dbReference type="PANTHER" id="PTHR35046">
    <property type="entry name" value="ZINC KNUCKLE (CCHC-TYPE) FAMILY PROTEIN"/>
    <property type="match status" value="1"/>
</dbReference>